<dbReference type="KEGG" id="rml:FF011L_00040"/>
<dbReference type="Proteomes" id="UP000320672">
    <property type="component" value="Chromosome"/>
</dbReference>
<dbReference type="EMBL" id="CP036262">
    <property type="protein sequence ID" value="QDS91275.1"/>
    <property type="molecule type" value="Genomic_DNA"/>
</dbReference>
<proteinExistence type="predicted"/>
<evidence type="ECO:0000313" key="1">
    <source>
        <dbReference type="EMBL" id="QDS91275.1"/>
    </source>
</evidence>
<sequence length="87" mass="9763">MNQLMARRGYAQIGGNEHLRTIIEPLIGKALSSHIRIGNLKRGVLELYAADSVTMQELTFKKRKLLRGIQAALPEGGFKDIRFRVSV</sequence>
<dbReference type="AlphaFoldDB" id="A0A517M8R1"/>
<protein>
    <recommendedName>
        <fullName evidence="3">DUF721 domain-containing protein</fullName>
    </recommendedName>
</protein>
<organism evidence="1 2">
    <name type="scientific">Roseimaritima multifibrata</name>
    <dbReference type="NCBI Taxonomy" id="1930274"/>
    <lineage>
        <taxon>Bacteria</taxon>
        <taxon>Pseudomonadati</taxon>
        <taxon>Planctomycetota</taxon>
        <taxon>Planctomycetia</taxon>
        <taxon>Pirellulales</taxon>
        <taxon>Pirellulaceae</taxon>
        <taxon>Roseimaritima</taxon>
    </lineage>
</organism>
<keyword evidence="2" id="KW-1185">Reference proteome</keyword>
<dbReference type="RefSeq" id="WP_218932904.1">
    <property type="nucleotide sequence ID" value="NZ_CP036262.1"/>
</dbReference>
<dbReference type="InterPro" id="IPR007922">
    <property type="entry name" value="DciA-like"/>
</dbReference>
<reference evidence="1 2" key="1">
    <citation type="submission" date="2019-02" db="EMBL/GenBank/DDBJ databases">
        <title>Deep-cultivation of Planctomycetes and their phenomic and genomic characterization uncovers novel biology.</title>
        <authorList>
            <person name="Wiegand S."/>
            <person name="Jogler M."/>
            <person name="Boedeker C."/>
            <person name="Pinto D."/>
            <person name="Vollmers J."/>
            <person name="Rivas-Marin E."/>
            <person name="Kohn T."/>
            <person name="Peeters S.H."/>
            <person name="Heuer A."/>
            <person name="Rast P."/>
            <person name="Oberbeckmann S."/>
            <person name="Bunk B."/>
            <person name="Jeske O."/>
            <person name="Meyerdierks A."/>
            <person name="Storesund J.E."/>
            <person name="Kallscheuer N."/>
            <person name="Luecker S."/>
            <person name="Lage O.M."/>
            <person name="Pohl T."/>
            <person name="Merkel B.J."/>
            <person name="Hornburger P."/>
            <person name="Mueller R.-W."/>
            <person name="Bruemmer F."/>
            <person name="Labrenz M."/>
            <person name="Spormann A.M."/>
            <person name="Op den Camp H."/>
            <person name="Overmann J."/>
            <person name="Amann R."/>
            <person name="Jetten M.S.M."/>
            <person name="Mascher T."/>
            <person name="Medema M.H."/>
            <person name="Devos D.P."/>
            <person name="Kaster A.-K."/>
            <person name="Ovreas L."/>
            <person name="Rohde M."/>
            <person name="Galperin M.Y."/>
            <person name="Jogler C."/>
        </authorList>
    </citation>
    <scope>NUCLEOTIDE SEQUENCE [LARGE SCALE GENOMIC DNA]</scope>
    <source>
        <strain evidence="1 2">FF011L</strain>
    </source>
</reference>
<dbReference type="Pfam" id="PF05258">
    <property type="entry name" value="DciA"/>
    <property type="match status" value="1"/>
</dbReference>
<evidence type="ECO:0000313" key="2">
    <source>
        <dbReference type="Proteomes" id="UP000320672"/>
    </source>
</evidence>
<accession>A0A517M8R1</accession>
<name>A0A517M8R1_9BACT</name>
<evidence type="ECO:0008006" key="3">
    <source>
        <dbReference type="Google" id="ProtNLM"/>
    </source>
</evidence>
<gene>
    <name evidence="1" type="ORF">FF011L_00040</name>
</gene>